<dbReference type="EMBL" id="JAEKNR010000234">
    <property type="protein sequence ID" value="MBJ7601076.1"/>
    <property type="molecule type" value="Genomic_DNA"/>
</dbReference>
<dbReference type="AlphaFoldDB" id="A0A934K3P7"/>
<dbReference type="InterPro" id="IPR000045">
    <property type="entry name" value="Prepilin_IV_endopep_pep"/>
</dbReference>
<evidence type="ECO:0000256" key="2">
    <source>
        <dbReference type="SAM" id="Phobius"/>
    </source>
</evidence>
<dbReference type="GO" id="GO:0006465">
    <property type="term" value="P:signal peptide processing"/>
    <property type="evidence" value="ECO:0007669"/>
    <property type="project" value="TreeGrafter"/>
</dbReference>
<evidence type="ECO:0000256" key="1">
    <source>
        <dbReference type="ARBA" id="ARBA00005801"/>
    </source>
</evidence>
<evidence type="ECO:0000259" key="3">
    <source>
        <dbReference type="Pfam" id="PF01478"/>
    </source>
</evidence>
<dbReference type="PANTHER" id="PTHR30487">
    <property type="entry name" value="TYPE 4 PREPILIN-LIKE PROTEINS LEADER PEPTIDE-PROCESSING ENZYME"/>
    <property type="match status" value="1"/>
</dbReference>
<dbReference type="Proteomes" id="UP000612893">
    <property type="component" value="Unassembled WGS sequence"/>
</dbReference>
<comment type="caution">
    <text evidence="4">The sequence shown here is derived from an EMBL/GenBank/DDBJ whole genome shotgun (WGS) entry which is preliminary data.</text>
</comment>
<keyword evidence="2" id="KW-0812">Transmembrane</keyword>
<reference evidence="4" key="1">
    <citation type="submission" date="2020-10" db="EMBL/GenBank/DDBJ databases">
        <title>Ca. Dormibacterota MAGs.</title>
        <authorList>
            <person name="Montgomery K."/>
        </authorList>
    </citation>
    <scope>NUCLEOTIDE SEQUENCE [LARGE SCALE GENOMIC DNA]</scope>
    <source>
        <strain evidence="4">SC8812_S17_10</strain>
    </source>
</reference>
<keyword evidence="2" id="KW-0472">Membrane</keyword>
<dbReference type="GO" id="GO:0005886">
    <property type="term" value="C:plasma membrane"/>
    <property type="evidence" value="ECO:0007669"/>
    <property type="project" value="TreeGrafter"/>
</dbReference>
<dbReference type="PANTHER" id="PTHR30487:SF0">
    <property type="entry name" value="PREPILIN LEADER PEPTIDASE_N-METHYLTRANSFERASE-RELATED"/>
    <property type="match status" value="1"/>
</dbReference>
<feature type="transmembrane region" description="Helical" evidence="2">
    <location>
        <begin position="199"/>
        <end position="217"/>
    </location>
</feature>
<feature type="domain" description="Prepilin type IV endopeptidase peptidase" evidence="3">
    <location>
        <begin position="79"/>
        <end position="185"/>
    </location>
</feature>
<accession>A0A934K3P7</accession>
<sequence>MRLAQVSPYLVAVVWALVGLGVGSAVRWASVRLARLEGLEPGNRRWQVYGPPILAAILFGVFGWRLGASPLLLIRSLWVAVLVQVIFFDMEHHLILDRVLLPAAICALVLSLVTPNLGWLPALLTGFGTGLVFLAIAAAGALIFHAEAMGFGDVKFSAFMGLVLGLRPTLVAVLLGVILAGVVALGLVLLRRRHLKDSIAYGPFLAAGALVALFGLGSG</sequence>
<feature type="transmembrane region" description="Helical" evidence="2">
    <location>
        <begin position="70"/>
        <end position="88"/>
    </location>
</feature>
<organism evidence="4 5">
    <name type="scientific">Candidatus Nephthysia bennettiae</name>
    <dbReference type="NCBI Taxonomy" id="3127016"/>
    <lineage>
        <taxon>Bacteria</taxon>
        <taxon>Bacillati</taxon>
        <taxon>Candidatus Dormiibacterota</taxon>
        <taxon>Candidatus Dormibacteria</taxon>
        <taxon>Candidatus Dormibacterales</taxon>
        <taxon>Candidatus Dormibacteraceae</taxon>
        <taxon>Candidatus Nephthysia</taxon>
    </lineage>
</organism>
<feature type="transmembrane region" description="Helical" evidence="2">
    <location>
        <begin position="95"/>
        <end position="113"/>
    </location>
</feature>
<proteinExistence type="inferred from homology"/>
<protein>
    <submittedName>
        <fullName evidence="4">Prepilin peptidase</fullName>
    </submittedName>
</protein>
<evidence type="ECO:0000313" key="4">
    <source>
        <dbReference type="EMBL" id="MBJ7601076.1"/>
    </source>
</evidence>
<dbReference type="Gene3D" id="1.20.120.1220">
    <property type="match status" value="1"/>
</dbReference>
<keyword evidence="5" id="KW-1185">Reference proteome</keyword>
<name>A0A934K3P7_9BACT</name>
<keyword evidence="2" id="KW-1133">Transmembrane helix</keyword>
<feature type="transmembrane region" description="Helical" evidence="2">
    <location>
        <begin position="6"/>
        <end position="26"/>
    </location>
</feature>
<feature type="transmembrane region" description="Helical" evidence="2">
    <location>
        <begin position="156"/>
        <end position="187"/>
    </location>
</feature>
<dbReference type="InterPro" id="IPR050882">
    <property type="entry name" value="Prepilin_peptidase/N-MTase"/>
</dbReference>
<feature type="transmembrane region" description="Helical" evidence="2">
    <location>
        <begin position="46"/>
        <end position="64"/>
    </location>
</feature>
<evidence type="ECO:0000313" key="5">
    <source>
        <dbReference type="Proteomes" id="UP000612893"/>
    </source>
</evidence>
<comment type="similarity">
    <text evidence="1">Belongs to the peptidase A24 family.</text>
</comment>
<feature type="transmembrane region" description="Helical" evidence="2">
    <location>
        <begin position="119"/>
        <end position="144"/>
    </location>
</feature>
<dbReference type="Pfam" id="PF01478">
    <property type="entry name" value="Peptidase_A24"/>
    <property type="match status" value="1"/>
</dbReference>
<gene>
    <name evidence="4" type="ORF">JF922_23765</name>
</gene>
<dbReference type="GO" id="GO:0004190">
    <property type="term" value="F:aspartic-type endopeptidase activity"/>
    <property type="evidence" value="ECO:0007669"/>
    <property type="project" value="InterPro"/>
</dbReference>